<comment type="caution">
    <text evidence="3">The sequence shown here is derived from an EMBL/GenBank/DDBJ whole genome shotgun (WGS) entry which is preliminary data.</text>
</comment>
<protein>
    <submittedName>
        <fullName evidence="3">Type IX secretion system outer membrane channel protein PorV</fullName>
    </submittedName>
</protein>
<keyword evidence="1" id="KW-0732">Signal</keyword>
<sequence>MKKIAFILAGFLFVLTVSAQNERPITTGVPFLLITADARAAGMGDNGVATSADAFSQQFNPAKYAFALKKQGFTVSYTPYLTDLVNDISLGQVTYYNRMNERSAFATSLRYFSLGEIQLTDAGGIDQGIVKPNELALDLSYSLHLSDKFAMAVAGRYIRSNLKIASANNDASAANSFAVDVAGFFQSEEMAFTDFNGRYRLGFNFQNMGPKISYDADVERSSNFLPSNLKLGGGFDFIFDDYNKIGLNLEFNKLLVPTPKKVIDTNGNGFIDGNESQAAADEYNSVGWASGIFKSFGDAPDGFSEELKEVTYGIGAEYWYQDSFALRTGYFNESKDKGARKFATLGAGFKYTTITLDVSYLFSISKVKNPLENTLRFSLTFNFGDDYDQY</sequence>
<feature type="signal peptide" evidence="1">
    <location>
        <begin position="1"/>
        <end position="19"/>
    </location>
</feature>
<feature type="chain" id="PRO_5021281693" evidence="1">
    <location>
        <begin position="20"/>
        <end position="390"/>
    </location>
</feature>
<dbReference type="OrthoDB" id="9758448at2"/>
<organism evidence="3 4">
    <name type="scientific">Flavobacterium humi</name>
    <dbReference type="NCBI Taxonomy" id="2562683"/>
    <lineage>
        <taxon>Bacteria</taxon>
        <taxon>Pseudomonadati</taxon>
        <taxon>Bacteroidota</taxon>
        <taxon>Flavobacteriia</taxon>
        <taxon>Flavobacteriales</taxon>
        <taxon>Flavobacteriaceae</taxon>
        <taxon>Flavobacterium</taxon>
    </lineage>
</organism>
<dbReference type="NCBIfam" id="NF033709">
    <property type="entry name" value="PorV_fam"/>
    <property type="match status" value="1"/>
</dbReference>
<feature type="domain" description="Type IX secretion system protein PorV" evidence="2">
    <location>
        <begin position="18"/>
        <end position="260"/>
    </location>
</feature>
<evidence type="ECO:0000313" key="3">
    <source>
        <dbReference type="EMBL" id="TGD56999.1"/>
    </source>
</evidence>
<gene>
    <name evidence="3" type="primary">porV</name>
    <name evidence="3" type="ORF">E4635_12560</name>
</gene>
<dbReference type="InterPro" id="IPR047799">
    <property type="entry name" value="T9SS_OM_PorV"/>
</dbReference>
<keyword evidence="4" id="KW-1185">Reference proteome</keyword>
<name>A0A4Z0L441_9FLAO</name>
<dbReference type="AlphaFoldDB" id="A0A4Z0L441"/>
<dbReference type="InterPro" id="IPR045741">
    <property type="entry name" value="PorV"/>
</dbReference>
<dbReference type="EMBL" id="SRLH01000007">
    <property type="protein sequence ID" value="TGD56999.1"/>
    <property type="molecule type" value="Genomic_DNA"/>
</dbReference>
<evidence type="ECO:0000313" key="4">
    <source>
        <dbReference type="Proteomes" id="UP000297407"/>
    </source>
</evidence>
<evidence type="ECO:0000259" key="2">
    <source>
        <dbReference type="Pfam" id="PF19572"/>
    </source>
</evidence>
<evidence type="ECO:0000256" key="1">
    <source>
        <dbReference type="SAM" id="SignalP"/>
    </source>
</evidence>
<accession>A0A4Z0L441</accession>
<proteinExistence type="predicted"/>
<dbReference type="Proteomes" id="UP000297407">
    <property type="component" value="Unassembled WGS sequence"/>
</dbReference>
<dbReference type="Pfam" id="PF19572">
    <property type="entry name" value="PorV"/>
    <property type="match status" value="1"/>
</dbReference>
<dbReference type="Gene3D" id="2.40.160.60">
    <property type="entry name" value="Outer membrane protein transport protein (OMPP1/FadL/TodX)"/>
    <property type="match status" value="1"/>
</dbReference>
<dbReference type="RefSeq" id="WP_135527053.1">
    <property type="nucleotide sequence ID" value="NZ_SRLH01000007.1"/>
</dbReference>
<reference evidence="3 4" key="1">
    <citation type="submission" date="2019-04" db="EMBL/GenBank/DDBJ databases">
        <title>Flavobacterium sp. strain DS2-A Genome sequencing and assembly.</title>
        <authorList>
            <person name="Kim I."/>
        </authorList>
    </citation>
    <scope>NUCLEOTIDE SEQUENCE [LARGE SCALE GENOMIC DNA]</scope>
    <source>
        <strain evidence="3 4">DS2-A</strain>
    </source>
</reference>
<dbReference type="NCBIfam" id="NF033710">
    <property type="entry name" value="T9SS_OM_PorV"/>
    <property type="match status" value="1"/>
</dbReference>